<name>A0A844SJC1_9BRAD</name>
<feature type="compositionally biased region" description="Polar residues" evidence="1">
    <location>
        <begin position="53"/>
        <end position="68"/>
    </location>
</feature>
<protein>
    <submittedName>
        <fullName evidence="2">Uncharacterized protein</fullName>
    </submittedName>
</protein>
<feature type="region of interest" description="Disordered" evidence="1">
    <location>
        <begin position="49"/>
        <end position="68"/>
    </location>
</feature>
<dbReference type="AlphaFoldDB" id="A0A844SJC1"/>
<evidence type="ECO:0000313" key="3">
    <source>
        <dbReference type="Proteomes" id="UP000436468"/>
    </source>
</evidence>
<dbReference type="Proteomes" id="UP000436468">
    <property type="component" value="Unassembled WGS sequence"/>
</dbReference>
<accession>A0A844SJC1</accession>
<gene>
    <name evidence="2" type="ORF">GPL21_00340</name>
</gene>
<proteinExistence type="predicted"/>
<sequence>MTSQNFAKVLETLRRGLSRQLEALQRNLAQYPPIDHPMDASQYETLSRVWAASEQSASRPTSRSQIEA</sequence>
<keyword evidence="3" id="KW-1185">Reference proteome</keyword>
<comment type="caution">
    <text evidence="2">The sequence shown here is derived from an EMBL/GenBank/DDBJ whole genome shotgun (WGS) entry which is preliminary data.</text>
</comment>
<dbReference type="EMBL" id="WQNF01000001">
    <property type="protein sequence ID" value="MVT63562.1"/>
    <property type="molecule type" value="Genomic_DNA"/>
</dbReference>
<evidence type="ECO:0000313" key="2">
    <source>
        <dbReference type="EMBL" id="MVT63562.1"/>
    </source>
</evidence>
<reference evidence="2 3" key="1">
    <citation type="submission" date="2019-12" db="EMBL/GenBank/DDBJ databases">
        <title>Draft genome sequences Bradyrhizobium cajani AMBPC1010, Bradyrhizobium pachyrhizi AMBPC1040 and Bradyrhizobium yuanmingense ALSPC3051, three plant growth promoting strains isolated from nodules of Cajanus cajan L. in Dominican Republic.</title>
        <authorList>
            <person name="Flores-Felix J.D."/>
            <person name="Araujo J."/>
            <person name="Diaz-Alcantara C."/>
            <person name="Gonzalez-Andres F."/>
            <person name="Velazquez E."/>
        </authorList>
    </citation>
    <scope>NUCLEOTIDE SEQUENCE [LARGE SCALE GENOMIC DNA]</scope>
    <source>
        <strain evidence="2 3">1040</strain>
    </source>
</reference>
<evidence type="ECO:0000256" key="1">
    <source>
        <dbReference type="SAM" id="MobiDB-lite"/>
    </source>
</evidence>
<dbReference type="RefSeq" id="WP_157340353.1">
    <property type="nucleotide sequence ID" value="NZ_WQNF01000001.1"/>
</dbReference>
<organism evidence="2 3">
    <name type="scientific">Bradyrhizobium pachyrhizi</name>
    <dbReference type="NCBI Taxonomy" id="280333"/>
    <lineage>
        <taxon>Bacteria</taxon>
        <taxon>Pseudomonadati</taxon>
        <taxon>Pseudomonadota</taxon>
        <taxon>Alphaproteobacteria</taxon>
        <taxon>Hyphomicrobiales</taxon>
        <taxon>Nitrobacteraceae</taxon>
        <taxon>Bradyrhizobium</taxon>
    </lineage>
</organism>